<dbReference type="SUPFAM" id="SSF110857">
    <property type="entry name" value="Gamma-glutamyl cyclotransferase-like"/>
    <property type="match status" value="1"/>
</dbReference>
<evidence type="ECO:0000256" key="2">
    <source>
        <dbReference type="ARBA" id="ARBA00022679"/>
    </source>
</evidence>
<gene>
    <name evidence="5" type="ORF">OC842_002010</name>
</gene>
<dbReference type="CDD" id="cd06661">
    <property type="entry name" value="GGCT_like"/>
    <property type="match status" value="1"/>
</dbReference>
<dbReference type="InterPro" id="IPR009288">
    <property type="entry name" value="AIG2-like_dom"/>
</dbReference>
<organism evidence="5 6">
    <name type="scientific">Tilletia horrida</name>
    <dbReference type="NCBI Taxonomy" id="155126"/>
    <lineage>
        <taxon>Eukaryota</taxon>
        <taxon>Fungi</taxon>
        <taxon>Dikarya</taxon>
        <taxon>Basidiomycota</taxon>
        <taxon>Ustilaginomycotina</taxon>
        <taxon>Exobasidiomycetes</taxon>
        <taxon>Tilletiales</taxon>
        <taxon>Tilletiaceae</taxon>
        <taxon>Tilletia</taxon>
    </lineage>
</organism>
<comment type="similarity">
    <text evidence="1">Belongs to the gamma-glutamylcyclotransferase family.</text>
</comment>
<dbReference type="EMBL" id="JAPDMQ010000078">
    <property type="protein sequence ID" value="KAK0536335.1"/>
    <property type="molecule type" value="Genomic_DNA"/>
</dbReference>
<evidence type="ECO:0000313" key="6">
    <source>
        <dbReference type="Proteomes" id="UP001176521"/>
    </source>
</evidence>
<accession>A0AAN6JM02</accession>
<dbReference type="AlphaFoldDB" id="A0AAN6JM02"/>
<protein>
    <recommendedName>
        <fullName evidence="3">Putative gamma-glutamylcyclotransferase</fullName>
    </recommendedName>
</protein>
<keyword evidence="2" id="KW-0808">Transferase</keyword>
<proteinExistence type="inferred from homology"/>
<feature type="domain" description="Gamma-glutamylcyclotransferase AIG2-like" evidence="4">
    <location>
        <begin position="17"/>
        <end position="131"/>
    </location>
</feature>
<comment type="caution">
    <text evidence="5">The sequence shown here is derived from an EMBL/GenBank/DDBJ whole genome shotgun (WGS) entry which is preliminary data.</text>
</comment>
<dbReference type="GO" id="GO:0016740">
    <property type="term" value="F:transferase activity"/>
    <property type="evidence" value="ECO:0007669"/>
    <property type="project" value="UniProtKB-KW"/>
</dbReference>
<dbReference type="InterPro" id="IPR045038">
    <property type="entry name" value="AIG2-like"/>
</dbReference>
<dbReference type="Proteomes" id="UP001176521">
    <property type="component" value="Unassembled WGS sequence"/>
</dbReference>
<sequence>MAAADSQGGTRWGTHTLFFYGTLVHPAILERVIGNPGAHLRVQNAILPAYATWHVQGVDYPALVALSDRAPQASITALPEAAITASPGDASPAPAAVPGTLVSGLTDADLRYLDLFEGDEYVRKAVDVLPLNSGDSDSGTGISNALRPRDASLADILADLSPARCAHILNALSTSTSSVQTVKAEAYVWCAPLSMLEDRRWVFAEFAREKARRWVGAQADHEYTDVDRERGA</sequence>
<dbReference type="PANTHER" id="PTHR31544:SF2">
    <property type="entry name" value="AIG2-LIKE PROTEIN D"/>
    <property type="match status" value="1"/>
</dbReference>
<evidence type="ECO:0000256" key="3">
    <source>
        <dbReference type="ARBA" id="ARBA00030602"/>
    </source>
</evidence>
<dbReference type="Pfam" id="PF06094">
    <property type="entry name" value="GGACT"/>
    <property type="match status" value="1"/>
</dbReference>
<dbReference type="Gene3D" id="3.10.490.10">
    <property type="entry name" value="Gamma-glutamyl cyclotransferase-like"/>
    <property type="match status" value="1"/>
</dbReference>
<name>A0AAN6JM02_9BASI</name>
<dbReference type="InterPro" id="IPR013024">
    <property type="entry name" value="GGCT-like"/>
</dbReference>
<evidence type="ECO:0000313" key="5">
    <source>
        <dbReference type="EMBL" id="KAK0536335.1"/>
    </source>
</evidence>
<evidence type="ECO:0000256" key="1">
    <source>
        <dbReference type="ARBA" id="ARBA00008861"/>
    </source>
</evidence>
<keyword evidence="6" id="KW-1185">Reference proteome</keyword>
<evidence type="ECO:0000259" key="4">
    <source>
        <dbReference type="Pfam" id="PF06094"/>
    </source>
</evidence>
<dbReference type="InterPro" id="IPR036568">
    <property type="entry name" value="GGCT-like_sf"/>
</dbReference>
<dbReference type="PANTHER" id="PTHR31544">
    <property type="entry name" value="AIG2-LIKE PROTEIN D"/>
    <property type="match status" value="1"/>
</dbReference>
<reference evidence="5" key="1">
    <citation type="journal article" date="2023" name="PhytoFront">
        <title>Draft Genome Resources of Seven Strains of Tilletia horrida, Causal Agent of Kernel Smut of Rice.</title>
        <authorList>
            <person name="Khanal S."/>
            <person name="Antony Babu S."/>
            <person name="Zhou X.G."/>
        </authorList>
    </citation>
    <scope>NUCLEOTIDE SEQUENCE</scope>
    <source>
        <strain evidence="5">TX3</strain>
    </source>
</reference>